<feature type="region of interest" description="Disordered" evidence="1">
    <location>
        <begin position="1"/>
        <end position="53"/>
    </location>
</feature>
<accession>A0A074YYX5</accession>
<dbReference type="OrthoDB" id="10472168at2759"/>
<organism evidence="2 3">
    <name type="scientific">Opisthorchis viverrini</name>
    <name type="common">Southeast Asian liver fluke</name>
    <dbReference type="NCBI Taxonomy" id="6198"/>
    <lineage>
        <taxon>Eukaryota</taxon>
        <taxon>Metazoa</taxon>
        <taxon>Spiralia</taxon>
        <taxon>Lophotrochozoa</taxon>
        <taxon>Platyhelminthes</taxon>
        <taxon>Trematoda</taxon>
        <taxon>Digenea</taxon>
        <taxon>Opisthorchiida</taxon>
        <taxon>Opisthorchiata</taxon>
        <taxon>Opisthorchiidae</taxon>
        <taxon>Opisthorchis</taxon>
    </lineage>
</organism>
<proteinExistence type="predicted"/>
<dbReference type="EMBL" id="KL597108">
    <property type="protein sequence ID" value="KER19996.1"/>
    <property type="molecule type" value="Genomic_DNA"/>
</dbReference>
<feature type="compositionally biased region" description="Basic and acidic residues" evidence="1">
    <location>
        <begin position="1"/>
        <end position="25"/>
    </location>
</feature>
<evidence type="ECO:0000256" key="1">
    <source>
        <dbReference type="SAM" id="MobiDB-lite"/>
    </source>
</evidence>
<dbReference type="GeneID" id="20325531"/>
<gene>
    <name evidence="2" type="ORF">T265_11363</name>
</gene>
<dbReference type="CTD" id="20325531"/>
<sequence length="145" mass="16578">MFTVVDEAHRRNPKKKDHESIRHGENSPAFRATDRRLPQASSSIVNEEETTEPTYKSFQPLTCLCEKNPSRNSVDWHTQHVAKPIQPMQGDQFTYRGRVISSEYHSTYFSIADPVFPPDSGNALKTSMVKHCKSFEVFGARQSSY</sequence>
<name>A0A074YYX5_OPIVI</name>
<dbReference type="RefSeq" id="XP_009176260.1">
    <property type="nucleotide sequence ID" value="XM_009177996.1"/>
</dbReference>
<evidence type="ECO:0000313" key="3">
    <source>
        <dbReference type="Proteomes" id="UP000054324"/>
    </source>
</evidence>
<keyword evidence="3" id="KW-1185">Reference proteome</keyword>
<protein>
    <submittedName>
        <fullName evidence="2">Uncharacterized protein</fullName>
    </submittedName>
</protein>
<dbReference type="AlphaFoldDB" id="A0A074YYX5"/>
<dbReference type="KEGG" id="ovi:T265_11363"/>
<evidence type="ECO:0000313" key="2">
    <source>
        <dbReference type="EMBL" id="KER19996.1"/>
    </source>
</evidence>
<reference evidence="2 3" key="1">
    <citation type="submission" date="2013-11" db="EMBL/GenBank/DDBJ databases">
        <title>Opisthorchis viverrini - life in the bile duct.</title>
        <authorList>
            <person name="Young N.D."/>
            <person name="Nagarajan N."/>
            <person name="Lin S.J."/>
            <person name="Korhonen P.K."/>
            <person name="Jex A.R."/>
            <person name="Hall R.S."/>
            <person name="Safavi-Hemami H."/>
            <person name="Kaewkong W."/>
            <person name="Bertrand D."/>
            <person name="Gao S."/>
            <person name="Seet Q."/>
            <person name="Wongkham S."/>
            <person name="Teh B.T."/>
            <person name="Wongkham C."/>
            <person name="Intapan P.M."/>
            <person name="Maleewong W."/>
            <person name="Yang X."/>
            <person name="Hu M."/>
            <person name="Wang Z."/>
            <person name="Hofmann A."/>
            <person name="Sternberg P.W."/>
            <person name="Tan P."/>
            <person name="Wang J."/>
            <person name="Gasser R.B."/>
        </authorList>
    </citation>
    <scope>NUCLEOTIDE SEQUENCE [LARGE SCALE GENOMIC DNA]</scope>
</reference>
<dbReference type="Proteomes" id="UP000054324">
    <property type="component" value="Unassembled WGS sequence"/>
</dbReference>